<comment type="similarity">
    <text evidence="2 7">Belongs to the zinc-containing alcohol dehydrogenase family.</text>
</comment>
<evidence type="ECO:0000256" key="3">
    <source>
        <dbReference type="ARBA" id="ARBA00022723"/>
    </source>
</evidence>
<dbReference type="RefSeq" id="XP_003291676.1">
    <property type="nucleotide sequence ID" value="XM_003291628.1"/>
</dbReference>
<feature type="domain" description="Enoyl reductase (ER)" evidence="8">
    <location>
        <begin position="10"/>
        <end position="329"/>
    </location>
</feature>
<dbReference type="InterPro" id="IPR011032">
    <property type="entry name" value="GroES-like_sf"/>
</dbReference>
<dbReference type="KEGG" id="dpp:DICPUDRAFT_92718"/>
<evidence type="ECO:0000256" key="6">
    <source>
        <dbReference type="ARBA" id="ARBA00023027"/>
    </source>
</evidence>
<dbReference type="SUPFAM" id="SSF50129">
    <property type="entry name" value="GroES-like"/>
    <property type="match status" value="1"/>
</dbReference>
<dbReference type="GO" id="GO:0008270">
    <property type="term" value="F:zinc ion binding"/>
    <property type="evidence" value="ECO:0007669"/>
    <property type="project" value="InterPro"/>
</dbReference>
<dbReference type="InterPro" id="IPR013154">
    <property type="entry name" value="ADH-like_N"/>
</dbReference>
<evidence type="ECO:0000256" key="4">
    <source>
        <dbReference type="ARBA" id="ARBA00022833"/>
    </source>
</evidence>
<comment type="cofactor">
    <cofactor evidence="1 7">
        <name>Zn(2+)</name>
        <dbReference type="ChEBI" id="CHEBI:29105"/>
    </cofactor>
</comment>
<keyword evidence="3 7" id="KW-0479">Metal-binding</keyword>
<dbReference type="Gene3D" id="3.40.50.720">
    <property type="entry name" value="NAD(P)-binding Rossmann-like Domain"/>
    <property type="match status" value="1"/>
</dbReference>
<dbReference type="InterPro" id="IPR013149">
    <property type="entry name" value="ADH-like_C"/>
</dbReference>
<sequence length="349" mass="38068">MKAVAYKSKGSKLELIELPIPEPKKGEVRLKVISCGICHTDMLCGVLIQSQRVPGHEVIGSIEKMGEGIDTERFKIGMVVGVGWFGGNHCTKCRSCLEDQWIHCKHQTNCGLHYDGGYAEYMTCPEDALVVIPDGMDPVETAPLLCAGVTVFNGFRNQYIKAGALVGVQGIGGLGHLGIQFCRKMGYEVIAMSYGNHKRELAMQLGANHYVDMSSKDCVEKIQKIGSVKCIICTAPSASALPGLIDCLGVNGKVVVTAAFPEDFSASSIKLIDGSKCVMGWASGDSRDSTDTIHFARLNDIKPMVKVFPLEKAAEALENIDKARFRYVISFLPESRLNSYKINERINKN</sequence>
<protein>
    <recommendedName>
        <fullName evidence="8">Enoyl reductase (ER) domain-containing protein</fullName>
    </recommendedName>
</protein>
<dbReference type="GO" id="GO:0016616">
    <property type="term" value="F:oxidoreductase activity, acting on the CH-OH group of donors, NAD or NADP as acceptor"/>
    <property type="evidence" value="ECO:0000318"/>
    <property type="project" value="GO_Central"/>
</dbReference>
<keyword evidence="10" id="KW-1185">Reference proteome</keyword>
<dbReference type="SMART" id="SM00829">
    <property type="entry name" value="PKS_ER"/>
    <property type="match status" value="1"/>
</dbReference>
<dbReference type="InParanoid" id="F0ZW81"/>
<dbReference type="Proteomes" id="UP000001064">
    <property type="component" value="Unassembled WGS sequence"/>
</dbReference>
<dbReference type="EMBL" id="GL871229">
    <property type="protein sequence ID" value="EGC31809.1"/>
    <property type="molecule type" value="Genomic_DNA"/>
</dbReference>
<evidence type="ECO:0000256" key="2">
    <source>
        <dbReference type="ARBA" id="ARBA00008072"/>
    </source>
</evidence>
<keyword evidence="6" id="KW-0520">NAD</keyword>
<dbReference type="VEuPathDB" id="AmoebaDB:DICPUDRAFT_92718"/>
<accession>F0ZW81</accession>
<dbReference type="FunFam" id="3.40.50.720:FF:000039">
    <property type="entry name" value="Alcohol dehydrogenase AdhP"/>
    <property type="match status" value="1"/>
</dbReference>
<dbReference type="GeneID" id="10507850"/>
<dbReference type="InterPro" id="IPR036291">
    <property type="entry name" value="NAD(P)-bd_dom_sf"/>
</dbReference>
<dbReference type="InterPro" id="IPR020843">
    <property type="entry name" value="ER"/>
</dbReference>
<evidence type="ECO:0000256" key="1">
    <source>
        <dbReference type="ARBA" id="ARBA00001947"/>
    </source>
</evidence>
<dbReference type="Gene3D" id="3.90.180.10">
    <property type="entry name" value="Medium-chain alcohol dehydrogenases, catalytic domain"/>
    <property type="match status" value="1"/>
</dbReference>
<evidence type="ECO:0000256" key="5">
    <source>
        <dbReference type="ARBA" id="ARBA00023002"/>
    </source>
</evidence>
<name>F0ZW81_DICPU</name>
<evidence type="ECO:0000313" key="9">
    <source>
        <dbReference type="EMBL" id="EGC31809.1"/>
    </source>
</evidence>
<dbReference type="STRING" id="5786.F0ZW81"/>
<dbReference type="OMA" id="KKDFAFQ"/>
<dbReference type="PANTHER" id="PTHR42940:SF7">
    <property type="entry name" value="ALCOHOL DEHYDROGENASE-LIKE N-TERMINAL DOMAIN-CONTAINING PROTEIN"/>
    <property type="match status" value="1"/>
</dbReference>
<gene>
    <name evidence="9" type="ORF">DICPUDRAFT_92718</name>
</gene>
<evidence type="ECO:0000259" key="8">
    <source>
        <dbReference type="SMART" id="SM00829"/>
    </source>
</evidence>
<dbReference type="OrthoDB" id="17011at2759"/>
<organism evidence="9 10">
    <name type="scientific">Dictyostelium purpureum</name>
    <name type="common">Slime mold</name>
    <dbReference type="NCBI Taxonomy" id="5786"/>
    <lineage>
        <taxon>Eukaryota</taxon>
        <taxon>Amoebozoa</taxon>
        <taxon>Evosea</taxon>
        <taxon>Eumycetozoa</taxon>
        <taxon>Dictyostelia</taxon>
        <taxon>Dictyosteliales</taxon>
        <taxon>Dictyosteliaceae</taxon>
        <taxon>Dictyostelium</taxon>
    </lineage>
</organism>
<evidence type="ECO:0000256" key="7">
    <source>
        <dbReference type="RuleBase" id="RU361277"/>
    </source>
</evidence>
<dbReference type="Pfam" id="PF00107">
    <property type="entry name" value="ADH_zinc_N"/>
    <property type="match status" value="1"/>
</dbReference>
<dbReference type="Pfam" id="PF08240">
    <property type="entry name" value="ADH_N"/>
    <property type="match status" value="1"/>
</dbReference>
<dbReference type="PROSITE" id="PS00059">
    <property type="entry name" value="ADH_ZINC"/>
    <property type="match status" value="1"/>
</dbReference>
<dbReference type="AlphaFoldDB" id="F0ZW81"/>
<dbReference type="InterPro" id="IPR002328">
    <property type="entry name" value="ADH_Zn_CS"/>
</dbReference>
<reference evidence="10" key="1">
    <citation type="journal article" date="2011" name="Genome Biol.">
        <title>Comparative genomics of the social amoebae Dictyostelium discoideum and Dictyostelium purpureum.</title>
        <authorList>
            <consortium name="US DOE Joint Genome Institute (JGI-PGF)"/>
            <person name="Sucgang R."/>
            <person name="Kuo A."/>
            <person name="Tian X."/>
            <person name="Salerno W."/>
            <person name="Parikh A."/>
            <person name="Feasley C.L."/>
            <person name="Dalin E."/>
            <person name="Tu H."/>
            <person name="Huang E."/>
            <person name="Barry K."/>
            <person name="Lindquist E."/>
            <person name="Shapiro H."/>
            <person name="Bruce D."/>
            <person name="Schmutz J."/>
            <person name="Salamov A."/>
            <person name="Fey P."/>
            <person name="Gaudet P."/>
            <person name="Anjard C."/>
            <person name="Babu M.M."/>
            <person name="Basu S."/>
            <person name="Bushmanova Y."/>
            <person name="van der Wel H."/>
            <person name="Katoh-Kurasawa M."/>
            <person name="Dinh C."/>
            <person name="Coutinho P.M."/>
            <person name="Saito T."/>
            <person name="Elias M."/>
            <person name="Schaap P."/>
            <person name="Kay R.R."/>
            <person name="Henrissat B."/>
            <person name="Eichinger L."/>
            <person name="Rivero F."/>
            <person name="Putnam N.H."/>
            <person name="West C.M."/>
            <person name="Loomis W.F."/>
            <person name="Chisholm R.L."/>
            <person name="Shaulsky G."/>
            <person name="Strassmann J.E."/>
            <person name="Queller D.C."/>
            <person name="Kuspa A."/>
            <person name="Grigoriev I.V."/>
        </authorList>
    </citation>
    <scope>NUCLEOTIDE SEQUENCE [LARGE SCALE GENOMIC DNA]</scope>
    <source>
        <strain evidence="10">QSDP1</strain>
    </source>
</reference>
<keyword evidence="4 7" id="KW-0862">Zinc</keyword>
<dbReference type="PANTHER" id="PTHR42940">
    <property type="entry name" value="ALCOHOL DEHYDROGENASE 1-RELATED"/>
    <property type="match status" value="1"/>
</dbReference>
<dbReference type="eggNOG" id="KOG0023">
    <property type="taxonomic scope" value="Eukaryota"/>
</dbReference>
<keyword evidence="5" id="KW-0560">Oxidoreductase</keyword>
<proteinExistence type="inferred from homology"/>
<dbReference type="SUPFAM" id="SSF51735">
    <property type="entry name" value="NAD(P)-binding Rossmann-fold domains"/>
    <property type="match status" value="1"/>
</dbReference>
<evidence type="ECO:0000313" key="10">
    <source>
        <dbReference type="Proteomes" id="UP000001064"/>
    </source>
</evidence>